<evidence type="ECO:0000313" key="2">
    <source>
        <dbReference type="EMBL" id="AKF08811.1"/>
    </source>
</evidence>
<dbReference type="EMBL" id="CP011125">
    <property type="protein sequence ID" value="AKF08811.1"/>
    <property type="molecule type" value="Genomic_DNA"/>
</dbReference>
<gene>
    <name evidence="2" type="ORF">DB32_005960</name>
</gene>
<evidence type="ECO:0000259" key="1">
    <source>
        <dbReference type="Pfam" id="PF04965"/>
    </source>
</evidence>
<evidence type="ECO:0000313" key="3">
    <source>
        <dbReference type="Proteomes" id="UP000034883"/>
    </source>
</evidence>
<dbReference type="STRING" id="927083.DB32_005960"/>
<protein>
    <recommendedName>
        <fullName evidence="1">IraD/Gp25-like domain-containing protein</fullName>
    </recommendedName>
</protein>
<dbReference type="Proteomes" id="UP000034883">
    <property type="component" value="Chromosome"/>
</dbReference>
<keyword evidence="3" id="KW-1185">Reference proteome</keyword>
<organism evidence="2 3">
    <name type="scientific">Sandaracinus amylolyticus</name>
    <dbReference type="NCBI Taxonomy" id="927083"/>
    <lineage>
        <taxon>Bacteria</taxon>
        <taxon>Pseudomonadati</taxon>
        <taxon>Myxococcota</taxon>
        <taxon>Polyangia</taxon>
        <taxon>Polyangiales</taxon>
        <taxon>Sandaracinaceae</taxon>
        <taxon>Sandaracinus</taxon>
    </lineage>
</organism>
<dbReference type="SUPFAM" id="SSF160719">
    <property type="entry name" value="gpW/gp25-like"/>
    <property type="match status" value="1"/>
</dbReference>
<dbReference type="Pfam" id="PF04965">
    <property type="entry name" value="GPW_gp25"/>
    <property type="match status" value="1"/>
</dbReference>
<dbReference type="KEGG" id="samy:DB32_005960"/>
<feature type="domain" description="IraD/Gp25-like" evidence="1">
    <location>
        <begin position="35"/>
        <end position="96"/>
    </location>
</feature>
<name>A0A0F6W6P5_9BACT</name>
<dbReference type="InterPro" id="IPR007048">
    <property type="entry name" value="IraD/Gp25-like"/>
</dbReference>
<proteinExistence type="predicted"/>
<accession>A0A0F6W6P5</accession>
<sequence length="115" mass="13033">MMRRGLFDRLESGARQIGEAESIVAHLHALLNARGIVDLTDLVHTLPDGMRSVELTIKKAIESHEPRLAQVSVRHLPGDDALRLDFQVQARLAADPRRALRLRTWVRLPGRFRVD</sequence>
<dbReference type="AlphaFoldDB" id="A0A0F6W6P5"/>
<reference evidence="2 3" key="1">
    <citation type="submission" date="2015-03" db="EMBL/GenBank/DDBJ databases">
        <title>Genome assembly of Sandaracinus amylolyticus DSM 53668.</title>
        <authorList>
            <person name="Sharma G."/>
            <person name="Subramanian S."/>
        </authorList>
    </citation>
    <scope>NUCLEOTIDE SEQUENCE [LARGE SCALE GENOMIC DNA]</scope>
    <source>
        <strain evidence="2 3">DSM 53668</strain>
    </source>
</reference>